<evidence type="ECO:0000256" key="1">
    <source>
        <dbReference type="ARBA" id="ARBA00022741"/>
    </source>
</evidence>
<dbReference type="AlphaFoldDB" id="A0AAQ4CQW9"/>
<dbReference type="GeneID" id="68865954"/>
<evidence type="ECO:0000256" key="3">
    <source>
        <dbReference type="PROSITE-ProRule" id="PRU00492"/>
    </source>
</evidence>
<gene>
    <name evidence="5" type="ORF">SACC_12170</name>
</gene>
<accession>A0AAQ4CQW9</accession>
<dbReference type="GO" id="GO:0005524">
    <property type="term" value="F:ATP binding"/>
    <property type="evidence" value="ECO:0007669"/>
    <property type="project" value="UniProtKB-UniRule"/>
</dbReference>
<dbReference type="Proteomes" id="UP001319921">
    <property type="component" value="Chromosome"/>
</dbReference>
<evidence type="ECO:0000259" key="4">
    <source>
        <dbReference type="PROSITE" id="PS51161"/>
    </source>
</evidence>
<feature type="domain" description="ATP-cone" evidence="4">
    <location>
        <begin position="2"/>
        <end position="86"/>
    </location>
</feature>
<sequence length="189" mass="22164">MVKVTKRSGREEEYLSDKLYIALINAGASEEVARQIVKEMDERVKNREKISTDEIRRYVLTRLQQLEPEVADAWQFYDRIFKGRITFENGKAIVVDKGRLYLGRKVKDFNGKGLENSEQVKEILDEIKEDMEYGLSPKVVNARLYALFMGVLHKKDMSESEKEKAIKYINEFRESLGWKPYELKYPLKG</sequence>
<dbReference type="Pfam" id="PF03477">
    <property type="entry name" value="ATP-cone"/>
    <property type="match status" value="1"/>
</dbReference>
<evidence type="ECO:0000313" key="6">
    <source>
        <dbReference type="Proteomes" id="UP001319921"/>
    </source>
</evidence>
<protein>
    <recommendedName>
        <fullName evidence="4">ATP-cone domain-containing protein</fullName>
    </recommendedName>
</protein>
<name>A0AAQ4CQW9_9CREN</name>
<dbReference type="InterPro" id="IPR005144">
    <property type="entry name" value="ATP-cone_dom"/>
</dbReference>
<proteinExistence type="predicted"/>
<reference evidence="5 6" key="1">
    <citation type="journal article" date="2022" name="Microbiol. Resour. Announc.">
        <title>Complete Genome Sequence of the Hyperthermophilic and Acidophilic Archaeon Saccharolobus caldissimus Strain HS-3T.</title>
        <authorList>
            <person name="Sakai H.D."/>
            <person name="Kurosawa N."/>
        </authorList>
    </citation>
    <scope>NUCLEOTIDE SEQUENCE [LARGE SCALE GENOMIC DNA]</scope>
    <source>
        <strain evidence="5 6">JCM32116</strain>
    </source>
</reference>
<dbReference type="PROSITE" id="PS51161">
    <property type="entry name" value="ATP_CONE"/>
    <property type="match status" value="1"/>
</dbReference>
<keyword evidence="6" id="KW-1185">Reference proteome</keyword>
<evidence type="ECO:0000313" key="5">
    <source>
        <dbReference type="EMBL" id="BDB98200.1"/>
    </source>
</evidence>
<keyword evidence="2 3" id="KW-0067">ATP-binding</keyword>
<dbReference type="KEGG" id="scas:SACC_12170"/>
<organism evidence="5 6">
    <name type="scientific">Saccharolobus caldissimus</name>
    <dbReference type="NCBI Taxonomy" id="1702097"/>
    <lineage>
        <taxon>Archaea</taxon>
        <taxon>Thermoproteota</taxon>
        <taxon>Thermoprotei</taxon>
        <taxon>Sulfolobales</taxon>
        <taxon>Sulfolobaceae</taxon>
        <taxon>Saccharolobus</taxon>
    </lineage>
</organism>
<dbReference type="EMBL" id="AP025226">
    <property type="protein sequence ID" value="BDB98200.1"/>
    <property type="molecule type" value="Genomic_DNA"/>
</dbReference>
<keyword evidence="1 3" id="KW-0547">Nucleotide-binding</keyword>
<dbReference type="RefSeq" id="WP_229572121.1">
    <property type="nucleotide sequence ID" value="NZ_AP025226.1"/>
</dbReference>
<evidence type="ECO:0000256" key="2">
    <source>
        <dbReference type="ARBA" id="ARBA00022840"/>
    </source>
</evidence>